<dbReference type="OrthoDB" id="7873775at2"/>
<accession>Q2CCU7</accession>
<name>Q2CCU7_OCEGH</name>
<evidence type="ECO:0000313" key="2">
    <source>
        <dbReference type="Proteomes" id="UP000003635"/>
    </source>
</evidence>
<comment type="caution">
    <text evidence="1">The sequence shown here is derived from an EMBL/GenBank/DDBJ whole genome shotgun (WGS) entry which is preliminary data.</text>
</comment>
<dbReference type="eggNOG" id="ENOG5032T89">
    <property type="taxonomic scope" value="Bacteria"/>
</dbReference>
<dbReference type="RefSeq" id="WP_007255478.1">
    <property type="nucleotide sequence ID" value="NZ_CH724107.1"/>
</dbReference>
<keyword evidence="2" id="KW-1185">Reference proteome</keyword>
<sequence length="136" mass="14393">MSCEFPIPPPIDAAALPTRLCPAEGVRIDRELLARLHAEKGEAAAEELVCGAVGRMEDLLSRAARDYCEGRLGDLAQTNGEISGIALRIGLISVAQVAAAVTDCLARGDTTALGATLSRLTRVGDRSMFDIWDARS</sequence>
<dbReference type="Proteomes" id="UP000003635">
    <property type="component" value="Unassembled WGS sequence"/>
</dbReference>
<dbReference type="STRING" id="314256.OG2516_09785"/>
<dbReference type="AlphaFoldDB" id="Q2CCU7"/>
<proteinExistence type="predicted"/>
<gene>
    <name evidence="1" type="ORF">OG2516_09785</name>
</gene>
<evidence type="ECO:0000313" key="1">
    <source>
        <dbReference type="EMBL" id="EAR50526.1"/>
    </source>
</evidence>
<dbReference type="HOGENOM" id="CLU_143521_0_0_5"/>
<dbReference type="EMBL" id="AAOT01000027">
    <property type="protein sequence ID" value="EAR50526.1"/>
    <property type="molecule type" value="Genomic_DNA"/>
</dbReference>
<reference evidence="1 2" key="1">
    <citation type="journal article" date="2010" name="J. Bacteriol.">
        <title>Genome sequences of Oceanicola granulosus HTCC2516(T) and Oceanicola batsensis HTCC2597(TDelta).</title>
        <authorList>
            <person name="Thrash J.C."/>
            <person name="Cho J.C."/>
            <person name="Vergin K.L."/>
            <person name="Giovannoni S.J."/>
        </authorList>
    </citation>
    <scope>NUCLEOTIDE SEQUENCE [LARGE SCALE GENOMIC DNA]</scope>
    <source>
        <strain evidence="2">ATCC BAA-861 / DSM 15982 / KCTC 12143 / HTCC2516</strain>
    </source>
</reference>
<organism evidence="1 2">
    <name type="scientific">Oceanicola granulosus (strain ATCC BAA-861 / DSM 15982 / KCTC 12143 / HTCC2516)</name>
    <dbReference type="NCBI Taxonomy" id="314256"/>
    <lineage>
        <taxon>Bacteria</taxon>
        <taxon>Pseudomonadati</taxon>
        <taxon>Pseudomonadota</taxon>
        <taxon>Alphaproteobacteria</taxon>
        <taxon>Rhodobacterales</taxon>
        <taxon>Roseobacteraceae</taxon>
        <taxon>Oceanicola</taxon>
    </lineage>
</organism>
<evidence type="ECO:0008006" key="3">
    <source>
        <dbReference type="Google" id="ProtNLM"/>
    </source>
</evidence>
<protein>
    <recommendedName>
        <fullName evidence="3">HPt domain-containing protein</fullName>
    </recommendedName>
</protein>